<dbReference type="InterPro" id="IPR004365">
    <property type="entry name" value="NA-bd_OB_tRNA"/>
</dbReference>
<dbReference type="Proteomes" id="UP001469553">
    <property type="component" value="Unassembled WGS sequence"/>
</dbReference>
<feature type="non-terminal residue" evidence="4">
    <location>
        <position position="1"/>
    </location>
</feature>
<accession>A0ABV0YRY6</accession>
<keyword evidence="2" id="KW-0030">Aminoacyl-tRNA synthetase</keyword>
<dbReference type="PANTHER" id="PTHR22594:SF5">
    <property type="entry name" value="ASPARTATE--TRNA LIGASE, MITOCHONDRIAL"/>
    <property type="match status" value="1"/>
</dbReference>
<dbReference type="Pfam" id="PF01336">
    <property type="entry name" value="tRNA_anti-codon"/>
    <property type="match status" value="1"/>
</dbReference>
<dbReference type="InterPro" id="IPR012340">
    <property type="entry name" value="NA-bd_OB-fold"/>
</dbReference>
<evidence type="ECO:0000313" key="4">
    <source>
        <dbReference type="EMBL" id="MEQ2296133.1"/>
    </source>
</evidence>
<reference evidence="4 5" key="1">
    <citation type="submission" date="2021-06" db="EMBL/GenBank/DDBJ databases">
        <authorList>
            <person name="Palmer J.M."/>
        </authorList>
    </citation>
    <scope>NUCLEOTIDE SEQUENCE [LARGE SCALE GENOMIC DNA]</scope>
    <source>
        <strain evidence="4 5">AS_MEX2019</strain>
        <tissue evidence="4">Muscle</tissue>
    </source>
</reference>
<gene>
    <name evidence="4" type="primary">DARS2</name>
    <name evidence="4" type="ORF">AMECASPLE_021845</name>
</gene>
<evidence type="ECO:0000256" key="2">
    <source>
        <dbReference type="ARBA" id="ARBA00023146"/>
    </source>
</evidence>
<evidence type="ECO:0000256" key="1">
    <source>
        <dbReference type="ARBA" id="ARBA00022917"/>
    </source>
</evidence>
<organism evidence="4 5">
    <name type="scientific">Ameca splendens</name>
    <dbReference type="NCBI Taxonomy" id="208324"/>
    <lineage>
        <taxon>Eukaryota</taxon>
        <taxon>Metazoa</taxon>
        <taxon>Chordata</taxon>
        <taxon>Craniata</taxon>
        <taxon>Vertebrata</taxon>
        <taxon>Euteleostomi</taxon>
        <taxon>Actinopterygii</taxon>
        <taxon>Neopterygii</taxon>
        <taxon>Teleostei</taxon>
        <taxon>Neoteleostei</taxon>
        <taxon>Acanthomorphata</taxon>
        <taxon>Ovalentaria</taxon>
        <taxon>Atherinomorphae</taxon>
        <taxon>Cyprinodontiformes</taxon>
        <taxon>Goodeidae</taxon>
        <taxon>Ameca</taxon>
    </lineage>
</organism>
<comment type="caution">
    <text evidence="4">The sequence shown here is derived from an EMBL/GenBank/DDBJ whole genome shotgun (WGS) entry which is preliminary data.</text>
</comment>
<keyword evidence="1" id="KW-0648">Protein biosynthesis</keyword>
<feature type="domain" description="OB" evidence="3">
    <location>
        <begin position="23"/>
        <end position="89"/>
    </location>
</feature>
<name>A0ABV0YRY6_9TELE</name>
<dbReference type="SUPFAM" id="SSF50249">
    <property type="entry name" value="Nucleic acid-binding proteins"/>
    <property type="match status" value="1"/>
</dbReference>
<proteinExistence type="predicted"/>
<dbReference type="PANTHER" id="PTHR22594">
    <property type="entry name" value="ASPARTYL/LYSYL-TRNA SYNTHETASE"/>
    <property type="match status" value="1"/>
</dbReference>
<evidence type="ECO:0000313" key="5">
    <source>
        <dbReference type="Proteomes" id="UP001469553"/>
    </source>
</evidence>
<sequence length="108" mass="12193">PSSLSFRTHTCGQLRSHHVGEKVTLCGWVQYLRQDLFVILRDFSGLTQVLIPQEESALKAVLCDLSVESVVKVTGTVRKRPVGQENKVTCYTQFCKILIRQCSILKTK</sequence>
<dbReference type="EMBL" id="JAHRIP010039528">
    <property type="protein sequence ID" value="MEQ2296133.1"/>
    <property type="molecule type" value="Genomic_DNA"/>
</dbReference>
<evidence type="ECO:0000259" key="3">
    <source>
        <dbReference type="Pfam" id="PF01336"/>
    </source>
</evidence>
<keyword evidence="2" id="KW-0436">Ligase</keyword>
<dbReference type="Gene3D" id="2.40.50.140">
    <property type="entry name" value="Nucleic acid-binding proteins"/>
    <property type="match status" value="1"/>
</dbReference>
<protein>
    <submittedName>
        <fullName evidence="4">Aspartyl-tRNA synthetase 2, mitochondrial</fullName>
    </submittedName>
</protein>
<keyword evidence="5" id="KW-1185">Reference proteome</keyword>